<proteinExistence type="predicted"/>
<sequence>MKPEFTKRDSLRLFGDTQNRKHIFPSRDNIGSNIVLEVQKISVHESRAHLKFNTLQRTRELWAMARNGWPFTRVTRLHGTSFNLMTFYPTQVTFSIYFFSLNKRKVVYWKGANHLVTKEMQLNPRELSLSGKLSLVMVPE</sequence>
<protein>
    <submittedName>
        <fullName evidence="1">Uncharacterized protein</fullName>
    </submittedName>
</protein>
<dbReference type="EMBL" id="GBXM01002657">
    <property type="protein sequence ID" value="JAI05921.1"/>
    <property type="molecule type" value="Transcribed_RNA"/>
</dbReference>
<organism evidence="1">
    <name type="scientific">Anguilla anguilla</name>
    <name type="common">European freshwater eel</name>
    <name type="synonym">Muraena anguilla</name>
    <dbReference type="NCBI Taxonomy" id="7936"/>
    <lineage>
        <taxon>Eukaryota</taxon>
        <taxon>Metazoa</taxon>
        <taxon>Chordata</taxon>
        <taxon>Craniata</taxon>
        <taxon>Vertebrata</taxon>
        <taxon>Euteleostomi</taxon>
        <taxon>Actinopterygii</taxon>
        <taxon>Neopterygii</taxon>
        <taxon>Teleostei</taxon>
        <taxon>Anguilliformes</taxon>
        <taxon>Anguillidae</taxon>
        <taxon>Anguilla</taxon>
    </lineage>
</organism>
<accession>A0A0E9XVN3</accession>
<reference evidence="1" key="1">
    <citation type="submission" date="2014-11" db="EMBL/GenBank/DDBJ databases">
        <authorList>
            <person name="Amaro Gonzalez C."/>
        </authorList>
    </citation>
    <scope>NUCLEOTIDE SEQUENCE</scope>
</reference>
<name>A0A0E9XVN3_ANGAN</name>
<evidence type="ECO:0000313" key="1">
    <source>
        <dbReference type="EMBL" id="JAI05921.1"/>
    </source>
</evidence>
<dbReference type="AlphaFoldDB" id="A0A0E9XVN3"/>
<reference evidence="1" key="2">
    <citation type="journal article" date="2015" name="Fish Shellfish Immunol.">
        <title>Early steps in the European eel (Anguilla anguilla)-Vibrio vulnificus interaction in the gills: Role of the RtxA13 toxin.</title>
        <authorList>
            <person name="Callol A."/>
            <person name="Pajuelo D."/>
            <person name="Ebbesson L."/>
            <person name="Teles M."/>
            <person name="MacKenzie S."/>
            <person name="Amaro C."/>
        </authorList>
    </citation>
    <scope>NUCLEOTIDE SEQUENCE</scope>
</reference>